<dbReference type="AlphaFoldDB" id="A0A5C6CMS3"/>
<organism evidence="1 2">
    <name type="scientific">Bythopirellula polymerisocia</name>
    <dbReference type="NCBI Taxonomy" id="2528003"/>
    <lineage>
        <taxon>Bacteria</taxon>
        <taxon>Pseudomonadati</taxon>
        <taxon>Planctomycetota</taxon>
        <taxon>Planctomycetia</taxon>
        <taxon>Pirellulales</taxon>
        <taxon>Lacipirellulaceae</taxon>
        <taxon>Bythopirellula</taxon>
    </lineage>
</organism>
<evidence type="ECO:0000313" key="1">
    <source>
        <dbReference type="EMBL" id="TWU24774.1"/>
    </source>
</evidence>
<gene>
    <name evidence="1" type="ORF">Pla144_36600</name>
</gene>
<reference evidence="1 2" key="1">
    <citation type="submission" date="2019-02" db="EMBL/GenBank/DDBJ databases">
        <title>Deep-cultivation of Planctomycetes and their phenomic and genomic characterization uncovers novel biology.</title>
        <authorList>
            <person name="Wiegand S."/>
            <person name="Jogler M."/>
            <person name="Boedeker C."/>
            <person name="Pinto D."/>
            <person name="Vollmers J."/>
            <person name="Rivas-Marin E."/>
            <person name="Kohn T."/>
            <person name="Peeters S.H."/>
            <person name="Heuer A."/>
            <person name="Rast P."/>
            <person name="Oberbeckmann S."/>
            <person name="Bunk B."/>
            <person name="Jeske O."/>
            <person name="Meyerdierks A."/>
            <person name="Storesund J.E."/>
            <person name="Kallscheuer N."/>
            <person name="Luecker S."/>
            <person name="Lage O.M."/>
            <person name="Pohl T."/>
            <person name="Merkel B.J."/>
            <person name="Hornburger P."/>
            <person name="Mueller R.-W."/>
            <person name="Bruemmer F."/>
            <person name="Labrenz M."/>
            <person name="Spormann A.M."/>
            <person name="Op Den Camp H."/>
            <person name="Overmann J."/>
            <person name="Amann R."/>
            <person name="Jetten M.S.M."/>
            <person name="Mascher T."/>
            <person name="Medema M.H."/>
            <person name="Devos D.P."/>
            <person name="Kaster A.-K."/>
            <person name="Ovreas L."/>
            <person name="Rohde M."/>
            <person name="Galperin M.Y."/>
            <person name="Jogler C."/>
        </authorList>
    </citation>
    <scope>NUCLEOTIDE SEQUENCE [LARGE SCALE GENOMIC DNA]</scope>
    <source>
        <strain evidence="1 2">Pla144</strain>
    </source>
</reference>
<evidence type="ECO:0000313" key="2">
    <source>
        <dbReference type="Proteomes" id="UP000318437"/>
    </source>
</evidence>
<proteinExistence type="predicted"/>
<name>A0A5C6CMS3_9BACT</name>
<accession>A0A5C6CMS3</accession>
<comment type="caution">
    <text evidence="1">The sequence shown here is derived from an EMBL/GenBank/DDBJ whole genome shotgun (WGS) entry which is preliminary data.</text>
</comment>
<protein>
    <recommendedName>
        <fullName evidence="3">ATP-binding protein</fullName>
    </recommendedName>
</protein>
<keyword evidence="2" id="KW-1185">Reference proteome</keyword>
<dbReference type="EMBL" id="SJPS01000005">
    <property type="protein sequence ID" value="TWU24774.1"/>
    <property type="molecule type" value="Genomic_DNA"/>
</dbReference>
<dbReference type="Proteomes" id="UP000318437">
    <property type="component" value="Unassembled WGS sequence"/>
</dbReference>
<evidence type="ECO:0008006" key="3">
    <source>
        <dbReference type="Google" id="ProtNLM"/>
    </source>
</evidence>
<sequence>MDLMSLINKAESDGVEFKNTNDKLRIFIPQGKKHWEEIIHERMSELEAHFIGETPGEKQSLADLLVELAMSRYRFGRTDSDDAFAVELGGPNVAIMLRGSGDSLRSKLSREFRKIQGRTPNSSALTDALTALQGEAFAAEPEAVFLRVAEFDGSIVIDLGNSTGNAIVVKGGAWEVSERSPVLFRRTATTSSLPIPENGGTLAEFRDLLNVTAETWPLVIGWIVAAYVPGIPHPILLLGGQQGTGKTTAAEKFKEIVDPSPAPLQNQPRDSEQWAICAAASHVVGVDNVSTLSPWWSDALCKAVTGDGWLRRKLYTDGEVSVSSFKRAVLLTSIDAGALRGDLGDRVLLVDLESIGEVERRTKTEIDLLFKAAKPRIFGAILDLLAKVLQVLPNIHLEKLPRMADFAKLLAAVDQVNDDRDKNDNLSLDIYLGQRDRIAETVIESDDVAIAIQALAETEGTWTGTANELLKVITPEKPPRGWPQNCNALGGRIKRLGPALDQVGVCVFHHPRSGKRREITISEKRGEEVVTPVTMSQTLENKGLLDDDLVTSGDKDGKAAKPVVTEECPVFPEENGSYDESDKDDKEKMTFSDPDQCKMCRSTDCRDVPIHGGNSIRRECARCGHHIRFVEWNTV</sequence>